<protein>
    <submittedName>
        <fullName evidence="2">SDR family oxidoreductase</fullName>
    </submittedName>
</protein>
<proteinExistence type="inferred from homology"/>
<comment type="similarity">
    <text evidence="1">Belongs to the short-chain dehydrogenases/reductases (SDR) family.</text>
</comment>
<dbReference type="AlphaFoldDB" id="A0A610XLD6"/>
<dbReference type="PANTHER" id="PTHR42879:SF6">
    <property type="entry name" value="NADPH-DEPENDENT REDUCTASE BACG"/>
    <property type="match status" value="1"/>
</dbReference>
<dbReference type="PANTHER" id="PTHR42879">
    <property type="entry name" value="3-OXOACYL-(ACYL-CARRIER-PROTEIN) REDUCTASE"/>
    <property type="match status" value="1"/>
</dbReference>
<comment type="caution">
    <text evidence="2">The sequence shown here is derived from an EMBL/GenBank/DDBJ whole genome shotgun (WGS) entry which is preliminary data.</text>
</comment>
<dbReference type="Proteomes" id="UP000839827">
    <property type="component" value="Unassembled WGS sequence"/>
</dbReference>
<evidence type="ECO:0000313" key="2">
    <source>
        <dbReference type="EMBL" id="ECB7106219.1"/>
    </source>
</evidence>
<dbReference type="Gene3D" id="3.40.50.720">
    <property type="entry name" value="NAD(P)-binding Rossmann-like Domain"/>
    <property type="match status" value="1"/>
</dbReference>
<sequence>MNLGIKGRNAIVCAASRGLGFACAASLVREGVNVVINGRTVDSLNEAVKKLKEINPDVTVKSVVGDISSKEIQIKILSLEPNVDILVTNADGPPVCDDIYLSLEQWMQAINTNMLTPISLIQSVVEKMSLRRFGRIVNITSGNVKAPLSELCLSNGARCGLTGYINGIAKKTNLVKNNVTINNLLPGAFDTQRLKGVFYEKSKLNGELIEETIIKRKNQIPVGRFGSPNEFGDLCAFLCSFQAGYITGQNILIDGGEYRGIF</sequence>
<reference evidence="2 3" key="1">
    <citation type="submission" date="2019-03" db="EMBL/GenBank/DDBJ databases">
        <authorList>
            <person name="Ashton P.M."/>
            <person name="Dallman T."/>
            <person name="Nair S."/>
            <person name="De Pinna E."/>
            <person name="Peters T."/>
            <person name="Grant K."/>
        </authorList>
    </citation>
    <scope>NUCLEOTIDE SEQUENCE [LARGE SCALE GENOMIC DNA]</scope>
    <source>
        <strain evidence="2 3">271153</strain>
    </source>
</reference>
<organism evidence="2 3">
    <name type="scientific">Salmonella newport</name>
    <dbReference type="NCBI Taxonomy" id="108619"/>
    <lineage>
        <taxon>Bacteria</taxon>
        <taxon>Pseudomonadati</taxon>
        <taxon>Pseudomonadota</taxon>
        <taxon>Gammaproteobacteria</taxon>
        <taxon>Enterobacterales</taxon>
        <taxon>Enterobacteriaceae</taxon>
        <taxon>Salmonella</taxon>
    </lineage>
</organism>
<name>A0A610XLD6_SALNE</name>
<evidence type="ECO:0000313" key="3">
    <source>
        <dbReference type="Proteomes" id="UP000839827"/>
    </source>
</evidence>
<evidence type="ECO:0000256" key="1">
    <source>
        <dbReference type="ARBA" id="ARBA00006484"/>
    </source>
</evidence>
<accession>A0A610XLD6</accession>
<dbReference type="InterPro" id="IPR050259">
    <property type="entry name" value="SDR"/>
</dbReference>
<gene>
    <name evidence="2" type="ORF">E1A34_08925</name>
</gene>
<dbReference type="InterPro" id="IPR002347">
    <property type="entry name" value="SDR_fam"/>
</dbReference>
<dbReference type="InterPro" id="IPR036291">
    <property type="entry name" value="NAD(P)-bd_dom_sf"/>
</dbReference>
<dbReference type="SUPFAM" id="SSF51735">
    <property type="entry name" value="NAD(P)-binding Rossmann-fold domains"/>
    <property type="match status" value="1"/>
</dbReference>
<dbReference type="PRINTS" id="PR00081">
    <property type="entry name" value="GDHRDH"/>
</dbReference>
<dbReference type="Pfam" id="PF00106">
    <property type="entry name" value="adh_short"/>
    <property type="match status" value="1"/>
</dbReference>
<dbReference type="EMBL" id="AAHYLK010000007">
    <property type="protein sequence ID" value="ECB7106219.1"/>
    <property type="molecule type" value="Genomic_DNA"/>
</dbReference>